<evidence type="ECO:0000313" key="1">
    <source>
        <dbReference type="EMBL" id="WNQ10624.1"/>
    </source>
</evidence>
<dbReference type="RefSeq" id="WP_315604398.1">
    <property type="nucleotide sequence ID" value="NZ_CP130318.1"/>
</dbReference>
<evidence type="ECO:0000313" key="2">
    <source>
        <dbReference type="Proteomes" id="UP001305702"/>
    </source>
</evidence>
<dbReference type="Proteomes" id="UP001305702">
    <property type="component" value="Chromosome"/>
</dbReference>
<name>A0AA96LCI3_9BACL</name>
<dbReference type="EMBL" id="CP130318">
    <property type="protein sequence ID" value="WNQ10624.1"/>
    <property type="molecule type" value="Genomic_DNA"/>
</dbReference>
<protein>
    <submittedName>
        <fullName evidence="1">Uncharacterized protein</fullName>
    </submittedName>
</protein>
<organism evidence="1 2">
    <name type="scientific">Paenibacillus aurantius</name>
    <dbReference type="NCBI Taxonomy" id="2918900"/>
    <lineage>
        <taxon>Bacteria</taxon>
        <taxon>Bacillati</taxon>
        <taxon>Bacillota</taxon>
        <taxon>Bacilli</taxon>
        <taxon>Bacillales</taxon>
        <taxon>Paenibacillaceae</taxon>
        <taxon>Paenibacillus</taxon>
    </lineage>
</organism>
<gene>
    <name evidence="1" type="ORF">MJA45_23865</name>
</gene>
<dbReference type="KEGG" id="paun:MJA45_23865"/>
<reference evidence="1 2" key="1">
    <citation type="submission" date="2022-02" db="EMBL/GenBank/DDBJ databases">
        <title>Paenibacillus sp. MBLB1776 Whole Genome Shotgun Sequencing.</title>
        <authorList>
            <person name="Hwang C.Y."/>
            <person name="Cho E.-S."/>
            <person name="Seo M.-J."/>
        </authorList>
    </citation>
    <scope>NUCLEOTIDE SEQUENCE [LARGE SCALE GENOMIC DNA]</scope>
    <source>
        <strain evidence="1 2">MBLB1776</strain>
    </source>
</reference>
<keyword evidence="2" id="KW-1185">Reference proteome</keyword>
<accession>A0AA96LCI3</accession>
<dbReference type="AlphaFoldDB" id="A0AA96LCI3"/>
<proteinExistence type="predicted"/>
<sequence length="44" mass="4950">MDERYGTGTLMKLPDTGTTYRISEARASRLKDILKKEYGELPGS</sequence>